<reference evidence="1 2" key="1">
    <citation type="journal article" date="2019" name="Genome Biol. Evol.">
        <title>Insights into the evolution of the New World diploid cottons (Gossypium, subgenus Houzingenia) based on genome sequencing.</title>
        <authorList>
            <person name="Grover C.E."/>
            <person name="Arick M.A. 2nd"/>
            <person name="Thrash A."/>
            <person name="Conover J.L."/>
            <person name="Sanders W.S."/>
            <person name="Peterson D.G."/>
            <person name="Frelichowski J.E."/>
            <person name="Scheffler J.A."/>
            <person name="Scheffler B.E."/>
            <person name="Wendel J.F."/>
        </authorList>
    </citation>
    <scope>NUCLEOTIDE SEQUENCE [LARGE SCALE GENOMIC DNA]</scope>
    <source>
        <strain evidence="1">157</strain>
        <tissue evidence="1">Leaf</tissue>
    </source>
</reference>
<gene>
    <name evidence="1" type="ORF">Golob_009332</name>
</gene>
<keyword evidence="2" id="KW-1185">Reference proteome</keyword>
<evidence type="ECO:0000313" key="2">
    <source>
        <dbReference type="Proteomes" id="UP000593572"/>
    </source>
</evidence>
<accession>A0A7J8MI22</accession>
<evidence type="ECO:0000313" key="1">
    <source>
        <dbReference type="EMBL" id="MBA0564385.1"/>
    </source>
</evidence>
<proteinExistence type="predicted"/>
<name>A0A7J8MI22_9ROSI</name>
<comment type="caution">
    <text evidence="1">The sequence shown here is derived from an EMBL/GenBank/DDBJ whole genome shotgun (WGS) entry which is preliminary data.</text>
</comment>
<feature type="non-terminal residue" evidence="1">
    <location>
        <position position="21"/>
    </location>
</feature>
<organism evidence="1 2">
    <name type="scientific">Gossypium lobatum</name>
    <dbReference type="NCBI Taxonomy" id="34289"/>
    <lineage>
        <taxon>Eukaryota</taxon>
        <taxon>Viridiplantae</taxon>
        <taxon>Streptophyta</taxon>
        <taxon>Embryophyta</taxon>
        <taxon>Tracheophyta</taxon>
        <taxon>Spermatophyta</taxon>
        <taxon>Magnoliopsida</taxon>
        <taxon>eudicotyledons</taxon>
        <taxon>Gunneridae</taxon>
        <taxon>Pentapetalae</taxon>
        <taxon>rosids</taxon>
        <taxon>malvids</taxon>
        <taxon>Malvales</taxon>
        <taxon>Malvaceae</taxon>
        <taxon>Malvoideae</taxon>
        <taxon>Gossypium</taxon>
    </lineage>
</organism>
<dbReference type="Proteomes" id="UP000593572">
    <property type="component" value="Unassembled WGS sequence"/>
</dbReference>
<dbReference type="EMBL" id="JABEZX010000009">
    <property type="protein sequence ID" value="MBA0564385.1"/>
    <property type="molecule type" value="Genomic_DNA"/>
</dbReference>
<protein>
    <submittedName>
        <fullName evidence="1">Uncharacterized protein</fullName>
    </submittedName>
</protein>
<dbReference type="AlphaFoldDB" id="A0A7J8MI22"/>
<sequence length="21" mass="2474">MLSEQMESKRLAMLLVVLLRL</sequence>